<accession>A0A1I3FIB6</accession>
<protein>
    <submittedName>
        <fullName evidence="1">Uncharacterized protein</fullName>
    </submittedName>
</protein>
<sequence>MEIFSDQFGRCIWLEVSTSKIRMDLQDLSPTSEYERCATVHNTEEVCKALDVDIAKVEESLHDMVKNKNNAFDIFTDFLDKHKIKFDYYSGRG</sequence>
<keyword evidence="2" id="KW-1185">Reference proteome</keyword>
<dbReference type="Proteomes" id="UP000198931">
    <property type="component" value="Unassembled WGS sequence"/>
</dbReference>
<dbReference type="AlphaFoldDB" id="A0A1I3FIB6"/>
<name>A0A1I3FIB6_9FLAO</name>
<dbReference type="EMBL" id="FOQT01000002">
    <property type="protein sequence ID" value="SFI10907.1"/>
    <property type="molecule type" value="Genomic_DNA"/>
</dbReference>
<organism evidence="1 2">
    <name type="scientific">Halpernia frigidisoli</name>
    <dbReference type="NCBI Taxonomy" id="1125876"/>
    <lineage>
        <taxon>Bacteria</taxon>
        <taxon>Pseudomonadati</taxon>
        <taxon>Bacteroidota</taxon>
        <taxon>Flavobacteriia</taxon>
        <taxon>Flavobacteriales</taxon>
        <taxon>Weeksellaceae</taxon>
        <taxon>Chryseobacterium group</taxon>
        <taxon>Halpernia</taxon>
    </lineage>
</organism>
<evidence type="ECO:0000313" key="1">
    <source>
        <dbReference type="EMBL" id="SFI10907.1"/>
    </source>
</evidence>
<gene>
    <name evidence="1" type="ORF">SAMN05443292_1400</name>
</gene>
<evidence type="ECO:0000313" key="2">
    <source>
        <dbReference type="Proteomes" id="UP000198931"/>
    </source>
</evidence>
<proteinExistence type="predicted"/>
<reference evidence="1 2" key="1">
    <citation type="submission" date="2016-10" db="EMBL/GenBank/DDBJ databases">
        <authorList>
            <person name="de Groot N.N."/>
        </authorList>
    </citation>
    <scope>NUCLEOTIDE SEQUENCE [LARGE SCALE GENOMIC DNA]</scope>
    <source>
        <strain evidence="1 2">DSM 26000</strain>
    </source>
</reference>